<dbReference type="CDD" id="cd00086">
    <property type="entry name" value="homeodomain"/>
    <property type="match status" value="1"/>
</dbReference>
<reference evidence="9 10" key="2">
    <citation type="submission" date="2018-11" db="EMBL/GenBank/DDBJ databases">
        <authorList>
            <consortium name="Pathogen Informatics"/>
        </authorList>
    </citation>
    <scope>NUCLEOTIDE SEQUENCE [LARGE SCALE GENOMIC DNA]</scope>
</reference>
<evidence type="ECO:0000313" key="9">
    <source>
        <dbReference type="EMBL" id="VDP15023.1"/>
    </source>
</evidence>
<dbReference type="PANTHER" id="PTHR45946">
    <property type="entry name" value="HOMEOBOX PROTEIN ROUGH-RELATED"/>
    <property type="match status" value="1"/>
</dbReference>
<dbReference type="SMART" id="SM00389">
    <property type="entry name" value="HOX"/>
    <property type="match status" value="1"/>
</dbReference>
<gene>
    <name evidence="9" type="ORF">SBAD_LOCUS8006</name>
</gene>
<name>A0A183IWK9_9BILA</name>
<dbReference type="AlphaFoldDB" id="A0A183IWK9"/>
<dbReference type="PROSITE" id="PS50071">
    <property type="entry name" value="HOMEOBOX_2"/>
    <property type="match status" value="1"/>
</dbReference>
<dbReference type="PRINTS" id="PR00024">
    <property type="entry name" value="HOMEOBOX"/>
</dbReference>
<dbReference type="InterPro" id="IPR001356">
    <property type="entry name" value="HD"/>
</dbReference>
<feature type="DNA-binding region" description="Homeobox" evidence="6">
    <location>
        <begin position="13"/>
        <end position="72"/>
    </location>
</feature>
<dbReference type="SUPFAM" id="SSF46689">
    <property type="entry name" value="Homeodomain-like"/>
    <property type="match status" value="1"/>
</dbReference>
<dbReference type="WBParaSite" id="SBAD_0000830301-mRNA-1">
    <property type="protein sequence ID" value="SBAD_0000830301-mRNA-1"/>
    <property type="gene ID" value="SBAD_0000830301"/>
</dbReference>
<reference evidence="11" key="1">
    <citation type="submission" date="2016-06" db="UniProtKB">
        <authorList>
            <consortium name="WormBaseParasite"/>
        </authorList>
    </citation>
    <scope>IDENTIFICATION</scope>
</reference>
<keyword evidence="5 6" id="KW-0539">Nucleus</keyword>
<keyword evidence="10" id="KW-1185">Reference proteome</keyword>
<evidence type="ECO:0000313" key="11">
    <source>
        <dbReference type="WBParaSite" id="SBAD_0000830301-mRNA-1"/>
    </source>
</evidence>
<dbReference type="Pfam" id="PF00046">
    <property type="entry name" value="Homeodomain"/>
    <property type="match status" value="1"/>
</dbReference>
<evidence type="ECO:0000313" key="10">
    <source>
        <dbReference type="Proteomes" id="UP000270296"/>
    </source>
</evidence>
<accession>A0A183IWK9</accession>
<evidence type="ECO:0000256" key="6">
    <source>
        <dbReference type="PROSITE-ProRule" id="PRU00108"/>
    </source>
</evidence>
<evidence type="ECO:0000256" key="4">
    <source>
        <dbReference type="ARBA" id="ARBA00023155"/>
    </source>
</evidence>
<dbReference type="PRINTS" id="PR00031">
    <property type="entry name" value="HTHREPRESSR"/>
</dbReference>
<dbReference type="EMBL" id="UZAM01011155">
    <property type="protein sequence ID" value="VDP15023.1"/>
    <property type="molecule type" value="Genomic_DNA"/>
</dbReference>
<evidence type="ECO:0000256" key="1">
    <source>
        <dbReference type="ARBA" id="ARBA00004123"/>
    </source>
</evidence>
<keyword evidence="2" id="KW-0217">Developmental protein</keyword>
<proteinExistence type="predicted"/>
<dbReference type="InterPro" id="IPR046327">
    <property type="entry name" value="HXA1/B1/D1"/>
</dbReference>
<comment type="subcellular location">
    <subcellularLocation>
        <location evidence="1 6 7">Nucleus</location>
    </subcellularLocation>
</comment>
<dbReference type="PROSITE" id="PS00027">
    <property type="entry name" value="HOMEOBOX_1"/>
    <property type="match status" value="1"/>
</dbReference>
<evidence type="ECO:0000256" key="7">
    <source>
        <dbReference type="RuleBase" id="RU000682"/>
    </source>
</evidence>
<dbReference type="OrthoDB" id="6159439at2759"/>
<evidence type="ECO:0000259" key="8">
    <source>
        <dbReference type="PROSITE" id="PS50071"/>
    </source>
</evidence>
<evidence type="ECO:0000256" key="3">
    <source>
        <dbReference type="ARBA" id="ARBA00023125"/>
    </source>
</evidence>
<keyword evidence="3 6" id="KW-0238">DNA-binding</keyword>
<dbReference type="Gene3D" id="1.10.10.60">
    <property type="entry name" value="Homeodomain-like"/>
    <property type="match status" value="1"/>
</dbReference>
<dbReference type="GO" id="GO:0005634">
    <property type="term" value="C:nucleus"/>
    <property type="evidence" value="ECO:0007669"/>
    <property type="project" value="UniProtKB-SubCell"/>
</dbReference>
<dbReference type="InterPro" id="IPR020479">
    <property type="entry name" value="HD_metazoa"/>
</dbReference>
<dbReference type="InterPro" id="IPR017970">
    <property type="entry name" value="Homeobox_CS"/>
</dbReference>
<keyword evidence="4 6" id="KW-0371">Homeobox</keyword>
<dbReference type="PANTHER" id="PTHR45946:SF4">
    <property type="entry name" value="HOMEOBOX PROTEIN ROUGH-RELATED"/>
    <property type="match status" value="1"/>
</dbReference>
<dbReference type="InterPro" id="IPR000047">
    <property type="entry name" value="HTH_motif"/>
</dbReference>
<dbReference type="InterPro" id="IPR009057">
    <property type="entry name" value="Homeodomain-like_sf"/>
</dbReference>
<evidence type="ECO:0000256" key="2">
    <source>
        <dbReference type="ARBA" id="ARBA00022473"/>
    </source>
</evidence>
<dbReference type="Proteomes" id="UP000270296">
    <property type="component" value="Unassembled WGS sequence"/>
</dbReference>
<dbReference type="GO" id="GO:0000978">
    <property type="term" value="F:RNA polymerase II cis-regulatory region sequence-specific DNA binding"/>
    <property type="evidence" value="ECO:0007669"/>
    <property type="project" value="TreeGrafter"/>
</dbReference>
<organism evidence="11">
    <name type="scientific">Soboliphyme baturini</name>
    <dbReference type="NCBI Taxonomy" id="241478"/>
    <lineage>
        <taxon>Eukaryota</taxon>
        <taxon>Metazoa</taxon>
        <taxon>Ecdysozoa</taxon>
        <taxon>Nematoda</taxon>
        <taxon>Enoplea</taxon>
        <taxon>Dorylaimia</taxon>
        <taxon>Dioctophymatida</taxon>
        <taxon>Dioctophymatoidea</taxon>
        <taxon>Soboliphymatidae</taxon>
        <taxon>Soboliphyme</taxon>
    </lineage>
</organism>
<dbReference type="GO" id="GO:0000981">
    <property type="term" value="F:DNA-binding transcription factor activity, RNA polymerase II-specific"/>
    <property type="evidence" value="ECO:0007669"/>
    <property type="project" value="InterPro"/>
</dbReference>
<feature type="domain" description="Homeobox" evidence="8">
    <location>
        <begin position="11"/>
        <end position="71"/>
    </location>
</feature>
<evidence type="ECO:0000256" key="5">
    <source>
        <dbReference type="ARBA" id="ARBA00023242"/>
    </source>
</evidence>
<sequence length="127" mass="14338">MILVNTKRSVADASTNRTNFTTKQLTELEKEFHTNRYLSRARRLEIASQLGLKESQVKIWFQNRRMKQKKHLKEQAQPYSTTATSGFCVSLPVEDGSSPVLQIPSSGNGGNDTAKICQSDTFNFIKL</sequence>
<protein>
    <submittedName>
        <fullName evidence="11">Homeobox domain-containing protein</fullName>
    </submittedName>
</protein>